<dbReference type="InterPro" id="IPR013750">
    <property type="entry name" value="GHMP_kinase_C_dom"/>
</dbReference>
<keyword evidence="7" id="KW-0460">Magnesium</keyword>
<evidence type="ECO:0000259" key="10">
    <source>
        <dbReference type="Pfam" id="PF00288"/>
    </source>
</evidence>
<dbReference type="SUPFAM" id="SSF54211">
    <property type="entry name" value="Ribosomal protein S5 domain 2-like"/>
    <property type="match status" value="1"/>
</dbReference>
<feature type="coiled-coil region" evidence="9">
    <location>
        <begin position="427"/>
        <end position="458"/>
    </location>
</feature>
<evidence type="ECO:0000256" key="4">
    <source>
        <dbReference type="ARBA" id="ARBA00022741"/>
    </source>
</evidence>
<evidence type="ECO:0000313" key="13">
    <source>
        <dbReference type="Proteomes" id="UP001461498"/>
    </source>
</evidence>
<evidence type="ECO:0008006" key="14">
    <source>
        <dbReference type="Google" id="ProtNLM"/>
    </source>
</evidence>
<dbReference type="Gene3D" id="3.30.70.890">
    <property type="entry name" value="GHMP kinase, C-terminal domain"/>
    <property type="match status" value="1"/>
</dbReference>
<name>A0AAW1CXK8_9HEMI</name>
<evidence type="ECO:0000256" key="7">
    <source>
        <dbReference type="ARBA" id="ARBA00022842"/>
    </source>
</evidence>
<dbReference type="GO" id="GO:0005829">
    <property type="term" value="C:cytosol"/>
    <property type="evidence" value="ECO:0007669"/>
    <property type="project" value="TreeGrafter"/>
</dbReference>
<evidence type="ECO:0000256" key="5">
    <source>
        <dbReference type="ARBA" id="ARBA00022777"/>
    </source>
</evidence>
<organism evidence="12 13">
    <name type="scientific">Rhynocoris fuscipes</name>
    <dbReference type="NCBI Taxonomy" id="488301"/>
    <lineage>
        <taxon>Eukaryota</taxon>
        <taxon>Metazoa</taxon>
        <taxon>Ecdysozoa</taxon>
        <taxon>Arthropoda</taxon>
        <taxon>Hexapoda</taxon>
        <taxon>Insecta</taxon>
        <taxon>Pterygota</taxon>
        <taxon>Neoptera</taxon>
        <taxon>Paraneoptera</taxon>
        <taxon>Hemiptera</taxon>
        <taxon>Heteroptera</taxon>
        <taxon>Panheteroptera</taxon>
        <taxon>Cimicomorpha</taxon>
        <taxon>Reduviidae</taxon>
        <taxon>Harpactorinae</taxon>
        <taxon>Harpactorini</taxon>
        <taxon>Rhynocoris</taxon>
    </lineage>
</organism>
<keyword evidence="8" id="KW-0119">Carbohydrate metabolism</keyword>
<dbReference type="PRINTS" id="PR00473">
    <property type="entry name" value="GALCTOKINASE"/>
</dbReference>
<feature type="domain" description="GHMP kinase C-terminal" evidence="11">
    <location>
        <begin position="294"/>
        <end position="372"/>
    </location>
</feature>
<dbReference type="PRINTS" id="PR00959">
    <property type="entry name" value="MEVGALKINASE"/>
</dbReference>
<dbReference type="GO" id="GO:0046872">
    <property type="term" value="F:metal ion binding"/>
    <property type="evidence" value="ECO:0007669"/>
    <property type="project" value="UniProtKB-KW"/>
</dbReference>
<dbReference type="Pfam" id="PF00288">
    <property type="entry name" value="GHMP_kinases_N"/>
    <property type="match status" value="1"/>
</dbReference>
<gene>
    <name evidence="12" type="ORF">O3M35_011700</name>
</gene>
<evidence type="ECO:0000256" key="2">
    <source>
        <dbReference type="ARBA" id="ARBA00022679"/>
    </source>
</evidence>
<reference evidence="12 13" key="1">
    <citation type="submission" date="2022-12" db="EMBL/GenBank/DDBJ databases">
        <title>Chromosome-level genome assembly of true bugs.</title>
        <authorList>
            <person name="Ma L."/>
            <person name="Li H."/>
        </authorList>
    </citation>
    <scope>NUCLEOTIDE SEQUENCE [LARGE SCALE GENOMIC DNA]</scope>
    <source>
        <strain evidence="12">Lab_2022b</strain>
    </source>
</reference>
<dbReference type="PANTHER" id="PTHR10457">
    <property type="entry name" value="MEVALONATE KINASE/GALACTOKINASE"/>
    <property type="match status" value="1"/>
</dbReference>
<dbReference type="Pfam" id="PF08544">
    <property type="entry name" value="GHMP_kinases_C"/>
    <property type="match status" value="1"/>
</dbReference>
<dbReference type="Proteomes" id="UP001461498">
    <property type="component" value="Unassembled WGS sequence"/>
</dbReference>
<dbReference type="InterPro" id="IPR020568">
    <property type="entry name" value="Ribosomal_Su5_D2-typ_SF"/>
</dbReference>
<comment type="similarity">
    <text evidence="1">Belongs to the GHMP kinase family. GalK subfamily.</text>
</comment>
<evidence type="ECO:0000259" key="11">
    <source>
        <dbReference type="Pfam" id="PF08544"/>
    </source>
</evidence>
<dbReference type="InterPro" id="IPR000705">
    <property type="entry name" value="Galactokinase"/>
</dbReference>
<keyword evidence="4" id="KW-0547">Nucleotide-binding</keyword>
<dbReference type="AlphaFoldDB" id="A0AAW1CXK8"/>
<keyword evidence="2" id="KW-0808">Transferase</keyword>
<dbReference type="InterPro" id="IPR014721">
    <property type="entry name" value="Ribsml_uS5_D2-typ_fold_subgr"/>
</dbReference>
<evidence type="ECO:0000256" key="6">
    <source>
        <dbReference type="ARBA" id="ARBA00022840"/>
    </source>
</evidence>
<sequence>MSWIKTFSVDTMLKYGVDYYTFLYEDDQPPYTCAIGPASVYLFGEHADYNRAKAMAITVPLMVMVLIGYNDRKEVNIATEASCGEELKETYPLDEFEKFTDEAPTWAKITLWILTTFKDKIEVGLNIAYVSSIPIGIGLGSSTAMAGACFTAVESLIGRFLRYRPKLKICREIEMSGSDTPTGYAQPMAVFGGEPSYALVIDCRTLIGSYLSLKDIPVVFLITYSGNKRIVSETPFRERMLECEKAASLLGVKNLSYATSELLRVKRGVLNETLHKRAVHVVGETLRIHEANLAMKERDFVTFGLKMLQSHSSLRDNFEVSNEDLDNLVAIAMACEGVYGSKLAGIGFGGCTITMVKKENLENLIDTLSINYSGECSFLIAQPWGCSTELTFELNEYLCKIEKANKHVQNEVAVTKKERALHCEKCNKILKSKIRQVKDDLDKEKEEKKLQEQQQQKQ</sequence>
<dbReference type="InterPro" id="IPR036554">
    <property type="entry name" value="GHMP_kinase_C_sf"/>
</dbReference>
<evidence type="ECO:0000313" key="12">
    <source>
        <dbReference type="EMBL" id="KAK9503047.1"/>
    </source>
</evidence>
<proteinExistence type="inferred from homology"/>
<dbReference type="GO" id="GO:0006012">
    <property type="term" value="P:galactose metabolic process"/>
    <property type="evidence" value="ECO:0007669"/>
    <property type="project" value="InterPro"/>
</dbReference>
<dbReference type="EMBL" id="JAPXFL010000008">
    <property type="protein sequence ID" value="KAK9503047.1"/>
    <property type="molecule type" value="Genomic_DNA"/>
</dbReference>
<keyword evidence="5" id="KW-0418">Kinase</keyword>
<evidence type="ECO:0000256" key="1">
    <source>
        <dbReference type="ARBA" id="ARBA00006566"/>
    </source>
</evidence>
<dbReference type="GO" id="GO:0004335">
    <property type="term" value="F:galactokinase activity"/>
    <property type="evidence" value="ECO:0007669"/>
    <property type="project" value="InterPro"/>
</dbReference>
<evidence type="ECO:0000256" key="9">
    <source>
        <dbReference type="SAM" id="Coils"/>
    </source>
</evidence>
<feature type="domain" description="GHMP kinase N-terminal" evidence="10">
    <location>
        <begin position="115"/>
        <end position="193"/>
    </location>
</feature>
<dbReference type="PANTHER" id="PTHR10457:SF7">
    <property type="entry name" value="GALACTOKINASE-RELATED"/>
    <property type="match status" value="1"/>
</dbReference>
<keyword evidence="3" id="KW-0479">Metal-binding</keyword>
<protein>
    <recommendedName>
        <fullName evidence="14">Galactokinase</fullName>
    </recommendedName>
</protein>
<dbReference type="SUPFAM" id="SSF55060">
    <property type="entry name" value="GHMP Kinase, C-terminal domain"/>
    <property type="match status" value="1"/>
</dbReference>
<keyword evidence="9" id="KW-0175">Coiled coil</keyword>
<accession>A0AAW1CXK8</accession>
<evidence type="ECO:0000256" key="3">
    <source>
        <dbReference type="ARBA" id="ARBA00022723"/>
    </source>
</evidence>
<dbReference type="InterPro" id="IPR006204">
    <property type="entry name" value="GHMP_kinase_N_dom"/>
</dbReference>
<dbReference type="GO" id="GO:0005524">
    <property type="term" value="F:ATP binding"/>
    <property type="evidence" value="ECO:0007669"/>
    <property type="project" value="UniProtKB-KW"/>
</dbReference>
<evidence type="ECO:0000256" key="8">
    <source>
        <dbReference type="ARBA" id="ARBA00023277"/>
    </source>
</evidence>
<dbReference type="FunFam" id="3.30.70.890:FF:000001">
    <property type="entry name" value="Galactokinase"/>
    <property type="match status" value="1"/>
</dbReference>
<keyword evidence="13" id="KW-1185">Reference proteome</keyword>
<dbReference type="Gene3D" id="3.30.230.10">
    <property type="match status" value="1"/>
</dbReference>
<comment type="caution">
    <text evidence="12">The sequence shown here is derived from an EMBL/GenBank/DDBJ whole genome shotgun (WGS) entry which is preliminary data.</text>
</comment>
<keyword evidence="6" id="KW-0067">ATP-binding</keyword>